<evidence type="ECO:0000256" key="2">
    <source>
        <dbReference type="ARBA" id="ARBA00022840"/>
    </source>
</evidence>
<feature type="coiled-coil region" evidence="3">
    <location>
        <begin position="530"/>
        <end position="557"/>
    </location>
</feature>
<comment type="caution">
    <text evidence="5">The sequence shown here is derived from an EMBL/GenBank/DDBJ whole genome shotgun (WGS) entry which is preliminary data.</text>
</comment>
<keyword evidence="1" id="KW-0547">Nucleotide-binding</keyword>
<dbReference type="SUPFAM" id="SSF56801">
    <property type="entry name" value="Acetyl-CoA synthetase-like"/>
    <property type="match status" value="1"/>
</dbReference>
<dbReference type="CDD" id="cd05907">
    <property type="entry name" value="VL_LC_FACS_like"/>
    <property type="match status" value="1"/>
</dbReference>
<evidence type="ECO:0000256" key="1">
    <source>
        <dbReference type="ARBA" id="ARBA00022741"/>
    </source>
</evidence>
<reference evidence="5 6" key="1">
    <citation type="submission" date="2019-04" db="EMBL/GenBank/DDBJ databases">
        <authorList>
            <person name="Hwang J.C."/>
        </authorList>
    </citation>
    <scope>NUCLEOTIDE SEQUENCE [LARGE SCALE GENOMIC DNA]</scope>
    <source>
        <strain evidence="5 6">IMCC35002</strain>
    </source>
</reference>
<dbReference type="InterPro" id="IPR020845">
    <property type="entry name" value="AMP-binding_CS"/>
</dbReference>
<dbReference type="InterPro" id="IPR042099">
    <property type="entry name" value="ANL_N_sf"/>
</dbReference>
<dbReference type="Proteomes" id="UP000305675">
    <property type="component" value="Unassembled WGS sequence"/>
</dbReference>
<proteinExistence type="predicted"/>
<protein>
    <submittedName>
        <fullName evidence="5">Long-chain fatty acid--CoA ligase</fullName>
    </submittedName>
</protein>
<accession>A0A4V5NZE3</accession>
<name>A0A4V5NZE3_9GAMM</name>
<dbReference type="Pfam" id="PF00501">
    <property type="entry name" value="AMP-binding"/>
    <property type="match status" value="1"/>
</dbReference>
<dbReference type="PANTHER" id="PTHR43272">
    <property type="entry name" value="LONG-CHAIN-FATTY-ACID--COA LIGASE"/>
    <property type="match status" value="1"/>
</dbReference>
<dbReference type="GO" id="GO:0004467">
    <property type="term" value="F:long-chain fatty acid-CoA ligase activity"/>
    <property type="evidence" value="ECO:0007669"/>
    <property type="project" value="TreeGrafter"/>
</dbReference>
<keyword evidence="6" id="KW-1185">Reference proteome</keyword>
<dbReference type="InterPro" id="IPR000873">
    <property type="entry name" value="AMP-dep_synth/lig_dom"/>
</dbReference>
<dbReference type="OrthoDB" id="9803968at2"/>
<evidence type="ECO:0000313" key="5">
    <source>
        <dbReference type="EMBL" id="TKB55064.1"/>
    </source>
</evidence>
<dbReference type="AlphaFoldDB" id="A0A4V5NZE3"/>
<dbReference type="EMBL" id="SWCJ01000006">
    <property type="protein sequence ID" value="TKB55064.1"/>
    <property type="molecule type" value="Genomic_DNA"/>
</dbReference>
<keyword evidence="3" id="KW-0175">Coiled coil</keyword>
<dbReference type="PANTHER" id="PTHR43272:SF33">
    <property type="entry name" value="AMP-BINDING DOMAIN-CONTAINING PROTEIN-RELATED"/>
    <property type="match status" value="1"/>
</dbReference>
<dbReference type="Pfam" id="PF23562">
    <property type="entry name" value="AMP-binding_C_3"/>
    <property type="match status" value="1"/>
</dbReference>
<dbReference type="PROSITE" id="PS00455">
    <property type="entry name" value="AMP_BINDING"/>
    <property type="match status" value="1"/>
</dbReference>
<dbReference type="RefSeq" id="WP_136863450.1">
    <property type="nucleotide sequence ID" value="NZ_SWCJ01000006.1"/>
</dbReference>
<keyword evidence="5" id="KW-0436">Ligase</keyword>
<gene>
    <name evidence="5" type="ORF">FCL42_10910</name>
</gene>
<organism evidence="5 6">
    <name type="scientific">Ferrimonas aestuarii</name>
    <dbReference type="NCBI Taxonomy" id="2569539"/>
    <lineage>
        <taxon>Bacteria</taxon>
        <taxon>Pseudomonadati</taxon>
        <taxon>Pseudomonadota</taxon>
        <taxon>Gammaproteobacteria</taxon>
        <taxon>Alteromonadales</taxon>
        <taxon>Ferrimonadaceae</taxon>
        <taxon>Ferrimonas</taxon>
    </lineage>
</organism>
<dbReference type="Gene3D" id="3.40.50.12780">
    <property type="entry name" value="N-terminal domain of ligase-like"/>
    <property type="match status" value="1"/>
</dbReference>
<dbReference type="GO" id="GO:0016020">
    <property type="term" value="C:membrane"/>
    <property type="evidence" value="ECO:0007669"/>
    <property type="project" value="TreeGrafter"/>
</dbReference>
<dbReference type="GO" id="GO:0005524">
    <property type="term" value="F:ATP binding"/>
    <property type="evidence" value="ECO:0007669"/>
    <property type="project" value="UniProtKB-KW"/>
</dbReference>
<sequence length="612" mass="69135">MAQTKKFHHLVELIEKQAKERASFAAISYRADALWHDVTWADFNRQINQLAKVLMHFGMQPQEKIALFAQNSEKWITADCAGMKARAVVVPIYPTNTADQARYIINDAQAKVVFVGDQEQYDKTVAVLSECPQLSHIVLMKPSIERVELDIEQHDYQSLLELDVAEHADELIKRINERSLDDLLTLIYTSGTTGEPKGVMLDYRNFASTTRQHVEILDFGAGDRTLAFLPLSHVFERGWTLYALSQGAQVGLLEDPMQVQQALTEFKPHTMCAVPRFFEKVYSAVADKVSNAPASRRALFHWAVNQGNRKFLSQNGGKALGLFGQLKVNLANKLVLRKLRGVLGGQIRFMPCGGAKIDEQVHEFFHSIGVTLICGYGMTETTATITCGRPGQINLKATGPALPEVQIKIGKDDEVLVKGDTVMRGYYNRPEETEASFEDGWFKTGDAGHIDEHGVLHITDRIKELMKTSNGKYIAPQRVEGMVGRDPLIEQVAIIAEARNYVSALIVPAFESLEVWAKEKGIKYKDQLELIQHSEVVEHFEKRLKEVQKELAKFEQVKKFTLLPREFCMKRGELTPTLKLRRKVINERFEAEIESMYAKAKKFVEAKKASIK</sequence>
<keyword evidence="2" id="KW-0067">ATP-binding</keyword>
<evidence type="ECO:0000259" key="4">
    <source>
        <dbReference type="Pfam" id="PF00501"/>
    </source>
</evidence>
<feature type="domain" description="AMP-dependent synthetase/ligase" evidence="4">
    <location>
        <begin position="15"/>
        <end position="427"/>
    </location>
</feature>
<evidence type="ECO:0000256" key="3">
    <source>
        <dbReference type="SAM" id="Coils"/>
    </source>
</evidence>
<evidence type="ECO:0000313" key="6">
    <source>
        <dbReference type="Proteomes" id="UP000305675"/>
    </source>
</evidence>